<evidence type="ECO:0000256" key="2">
    <source>
        <dbReference type="ARBA" id="ARBA00022490"/>
    </source>
</evidence>
<keyword evidence="19" id="KW-1185">Reference proteome</keyword>
<accession>A0A4U7JJT3</accession>
<dbReference type="PROSITE" id="PS50893">
    <property type="entry name" value="ABC_TRANSPORTER_2"/>
    <property type="match status" value="1"/>
</dbReference>
<dbReference type="NCBIfam" id="TIGR00630">
    <property type="entry name" value="uvra"/>
    <property type="match status" value="1"/>
</dbReference>
<dbReference type="Gene3D" id="1.20.1580.10">
    <property type="entry name" value="ABC transporter ATPase like domain"/>
    <property type="match status" value="2"/>
</dbReference>
<evidence type="ECO:0000256" key="13">
    <source>
        <dbReference type="ARBA" id="ARBA00023204"/>
    </source>
</evidence>
<comment type="function">
    <text evidence="17">The UvrABC repair system catalyzes the recognition and processing of DNA lesions. UvrA is an ATPase and a DNA-binding protein. A damage recognition complex composed of 2 UvrA and 2 UvrB subunits scans DNA for abnormalities. When the presence of a lesion has been verified by UvrB, the UvrA molecules dissociate.</text>
</comment>
<keyword evidence="13 17" id="KW-0234">DNA repair</keyword>
<evidence type="ECO:0000256" key="1">
    <source>
        <dbReference type="ARBA" id="ARBA00004496"/>
    </source>
</evidence>
<dbReference type="CDD" id="cd03271">
    <property type="entry name" value="ABC_UvrA_II"/>
    <property type="match status" value="1"/>
</dbReference>
<dbReference type="HAMAP" id="MF_00205">
    <property type="entry name" value="UvrA"/>
    <property type="match status" value="1"/>
</dbReference>
<dbReference type="InterPro" id="IPR004602">
    <property type="entry name" value="UvrA"/>
</dbReference>
<evidence type="ECO:0000256" key="3">
    <source>
        <dbReference type="ARBA" id="ARBA00022723"/>
    </source>
</evidence>
<dbReference type="Proteomes" id="UP000306409">
    <property type="component" value="Chromosome"/>
</dbReference>
<keyword evidence="11 17" id="KW-0267">Excision nuclease</keyword>
<feature type="binding site" evidence="17">
    <location>
        <begin position="33"/>
        <end position="40"/>
    </location>
    <ligand>
        <name>ATP</name>
        <dbReference type="ChEBI" id="CHEBI:30616"/>
    </ligand>
</feature>
<dbReference type="InterPro" id="IPR041552">
    <property type="entry name" value="UvrA_DNA-bd"/>
</dbReference>
<keyword evidence="17" id="KW-0742">SOS response</keyword>
<keyword evidence="2 17" id="KW-0963">Cytoplasm</keyword>
<evidence type="ECO:0000256" key="6">
    <source>
        <dbReference type="ARBA" id="ARBA00022763"/>
    </source>
</evidence>
<evidence type="ECO:0000256" key="14">
    <source>
        <dbReference type="ARBA" id="ARBA00038000"/>
    </source>
</evidence>
<dbReference type="GO" id="GO:0006289">
    <property type="term" value="P:nucleotide-excision repair"/>
    <property type="evidence" value="ECO:0007669"/>
    <property type="project" value="UniProtKB-UniRule"/>
</dbReference>
<dbReference type="GO" id="GO:0009380">
    <property type="term" value="C:excinuclease repair complex"/>
    <property type="evidence" value="ECO:0007669"/>
    <property type="project" value="InterPro"/>
</dbReference>
<evidence type="ECO:0000313" key="19">
    <source>
        <dbReference type="Proteomes" id="UP000306409"/>
    </source>
</evidence>
<evidence type="ECO:0000256" key="16">
    <source>
        <dbReference type="ARBA" id="ARBA00042156"/>
    </source>
</evidence>
<dbReference type="OrthoDB" id="9809851at2"/>
<dbReference type="Pfam" id="PF17760">
    <property type="entry name" value="UvrA_inter"/>
    <property type="match status" value="1"/>
</dbReference>
<dbReference type="GO" id="GO:0009432">
    <property type="term" value="P:SOS response"/>
    <property type="evidence" value="ECO:0007669"/>
    <property type="project" value="UniProtKB-UniRule"/>
</dbReference>
<organism evidence="18 19">
    <name type="scientific">Ruminiclostridium herbifermentans</name>
    <dbReference type="NCBI Taxonomy" id="2488810"/>
    <lineage>
        <taxon>Bacteria</taxon>
        <taxon>Bacillati</taxon>
        <taxon>Bacillota</taxon>
        <taxon>Clostridia</taxon>
        <taxon>Eubacteriales</taxon>
        <taxon>Oscillospiraceae</taxon>
        <taxon>Ruminiclostridium</taxon>
    </lineage>
</organism>
<dbReference type="NCBIfam" id="NF001503">
    <property type="entry name" value="PRK00349.1"/>
    <property type="match status" value="1"/>
</dbReference>
<keyword evidence="4 17" id="KW-0677">Repeat</keyword>
<evidence type="ECO:0000256" key="11">
    <source>
        <dbReference type="ARBA" id="ARBA00022881"/>
    </source>
</evidence>
<dbReference type="InterPro" id="IPR017871">
    <property type="entry name" value="ABC_transporter-like_CS"/>
</dbReference>
<keyword evidence="6 17" id="KW-0227">DNA damage</keyword>
<evidence type="ECO:0000256" key="8">
    <source>
        <dbReference type="ARBA" id="ARBA00022771"/>
    </source>
</evidence>
<dbReference type="GO" id="GO:0008270">
    <property type="term" value="F:zinc ion binding"/>
    <property type="evidence" value="ECO:0007669"/>
    <property type="project" value="UniProtKB-UniRule"/>
</dbReference>
<dbReference type="PANTHER" id="PTHR43152">
    <property type="entry name" value="UVRABC SYSTEM PROTEIN A"/>
    <property type="match status" value="1"/>
</dbReference>
<protein>
    <recommendedName>
        <fullName evidence="15 17">UvrABC system protein A</fullName>
        <shortName evidence="17">UvrA protein</shortName>
    </recommendedName>
    <alternativeName>
        <fullName evidence="16 17">Excinuclease ABC subunit A</fullName>
    </alternativeName>
</protein>
<reference evidence="18 19" key="1">
    <citation type="submission" date="2020-09" db="EMBL/GenBank/DDBJ databases">
        <title>Characterization and genome sequencing of Ruminiclostridium sp. nov. MA18.</title>
        <authorList>
            <person name="Rettenmaier R."/>
            <person name="Kowollik M.-L."/>
            <person name="Liebl W."/>
            <person name="Zverlov V."/>
        </authorList>
    </citation>
    <scope>NUCLEOTIDE SEQUENCE [LARGE SCALE GENOMIC DNA]</scope>
    <source>
        <strain evidence="18 19">MA18</strain>
    </source>
</reference>
<comment type="similarity">
    <text evidence="14 17">Belongs to the ABC transporter superfamily. UvrA family.</text>
</comment>
<sequence>MIRDNIFIKGAREHNLKNIDVEIPRDKFVVITGLSGSGKSSLAFDTIYAEGQRRYVESLSSYARQFLGQMEKPDIDYIDGLSPAIAIDQKTTSRNPRSTVGTVTEIHDYLRLLYARIGVPHCPKCGKEIAQQTVDQMVDQIMAFDENTRIQLLAPVVRGRKGEFHKLIEDAKKGGFVRLRVDGQVIDINDDIVLDKNKKHNIEIVVDRLIIRKDIQKRLVDSLETVLQLSGGVVIIDVVGKEEILLSQNFACSDCGISIEELTPRMFSFNNPFGACPTCTGLGNLLKIDPDLVIPDRSLSLVEGAIVVAGWNVESEDAYTRMMFNALAKHYKFKLDVPFHKLPAEIIDIILYGTKGEKIKVDYEREYGSGSYMAAFEGVINTMERRYKESNSEGMKQYYEQFMSNNPCPDCNGARLKQESLAVTVCDKNIHELSIMSIEDLREFFVNINLSDRHLMIANQILKEINARIGFLVDVGLSYLSLSRTAGTLSGGEAQRIRLATQIGSGLMGVLYILDEPSIGLHQRDNDKLLRTLTRLRDLGNTLIVVEHDEETMHAADHIIDMGPGAGVHGGHIVAEGPTEQIIKNEASITGQYLSGRKKIVVPNERRKPNGKWLEILGARANNLKNISAKIPLGVMTAITGVSGSGKSTLINEILHKSLASQLNRAKTRPADHDTINGVNYLDKVINIDQSPIGKTPRSNPATYTGVYDLIREVYASTTEAKMRGYKAGRFSFNVKGGRCEACSGDGIIKIEMHFLPDIYVPCEVCKGKRYNRETLEVKYKGKSISDVLDMTIEDALEFFKNIPRIQNKLQTLFDVGLGYVKVGQPSNTLSGGEAQRVKLATELSKRSTGKTLYILDEPTTGLHIADVHRLIDILQRLVDAGNSMVIIEHNLDVIKTADYIIDLGPEGGDKGGTIVAEGTPEQVAQVEESYTGQYLRKLLDSD</sequence>
<dbReference type="InterPro" id="IPR003439">
    <property type="entry name" value="ABC_transporter-like_ATP-bd"/>
</dbReference>
<feature type="binding site" evidence="17">
    <location>
        <begin position="641"/>
        <end position="648"/>
    </location>
    <ligand>
        <name>ATP</name>
        <dbReference type="ChEBI" id="CHEBI:30616"/>
    </ligand>
</feature>
<keyword evidence="3 17" id="KW-0479">Metal-binding</keyword>
<keyword evidence="10 17" id="KW-0067">ATP-binding</keyword>
<dbReference type="GO" id="GO:0009381">
    <property type="term" value="F:excinuclease ABC activity"/>
    <property type="evidence" value="ECO:0007669"/>
    <property type="project" value="UniProtKB-UniRule"/>
</dbReference>
<dbReference type="SUPFAM" id="SSF52540">
    <property type="entry name" value="P-loop containing nucleoside triphosphate hydrolases"/>
    <property type="match status" value="2"/>
</dbReference>
<dbReference type="SMART" id="SM00382">
    <property type="entry name" value="AAA"/>
    <property type="match status" value="2"/>
</dbReference>
<dbReference type="GO" id="GO:0016887">
    <property type="term" value="F:ATP hydrolysis activity"/>
    <property type="evidence" value="ECO:0007669"/>
    <property type="project" value="InterPro"/>
</dbReference>
<evidence type="ECO:0000256" key="4">
    <source>
        <dbReference type="ARBA" id="ARBA00022737"/>
    </source>
</evidence>
<dbReference type="InterPro" id="IPR013815">
    <property type="entry name" value="ATP_grasp_subdomain_1"/>
</dbReference>
<dbReference type="AlphaFoldDB" id="A0A4U7JJT3"/>
<evidence type="ECO:0000256" key="9">
    <source>
        <dbReference type="ARBA" id="ARBA00022833"/>
    </source>
</evidence>
<keyword evidence="8 17" id="KW-0863">Zinc-finger</keyword>
<dbReference type="CDD" id="cd03270">
    <property type="entry name" value="ABC_UvrA_I"/>
    <property type="match status" value="1"/>
</dbReference>
<name>A0A4U7JJT3_9FIRM</name>
<evidence type="ECO:0000256" key="12">
    <source>
        <dbReference type="ARBA" id="ARBA00023125"/>
    </source>
</evidence>
<keyword evidence="5 17" id="KW-0547">Nucleotide-binding</keyword>
<dbReference type="PROSITE" id="PS00211">
    <property type="entry name" value="ABC_TRANSPORTER_1"/>
    <property type="match status" value="2"/>
</dbReference>
<dbReference type="GO" id="GO:0005524">
    <property type="term" value="F:ATP binding"/>
    <property type="evidence" value="ECO:0007669"/>
    <property type="project" value="UniProtKB-UniRule"/>
</dbReference>
<keyword evidence="18" id="KW-0378">Hydrolase</keyword>
<evidence type="ECO:0000256" key="17">
    <source>
        <dbReference type="HAMAP-Rule" id="MF_00205"/>
    </source>
</evidence>
<feature type="zinc finger region" description="C4-type" evidence="17">
    <location>
        <begin position="740"/>
        <end position="766"/>
    </location>
</feature>
<dbReference type="KEGG" id="rher:EHE19_007940"/>
<proteinExistence type="inferred from homology"/>
<comment type="subunit">
    <text evidence="17">Forms a heterotetramer with UvrB during the search for lesions.</text>
</comment>
<dbReference type="FunFam" id="3.40.50.300:FF:000028">
    <property type="entry name" value="UvrABC system protein A"/>
    <property type="match status" value="1"/>
</dbReference>
<evidence type="ECO:0000256" key="7">
    <source>
        <dbReference type="ARBA" id="ARBA00022769"/>
    </source>
</evidence>
<dbReference type="GO" id="GO:0003677">
    <property type="term" value="F:DNA binding"/>
    <property type="evidence" value="ECO:0007669"/>
    <property type="project" value="UniProtKB-UniRule"/>
</dbReference>
<evidence type="ECO:0000256" key="10">
    <source>
        <dbReference type="ARBA" id="ARBA00022840"/>
    </source>
</evidence>
<evidence type="ECO:0000313" key="18">
    <source>
        <dbReference type="EMBL" id="QNU68326.1"/>
    </source>
</evidence>
<keyword evidence="7 17" id="KW-0228">DNA excision</keyword>
<keyword evidence="12 17" id="KW-0238">DNA-binding</keyword>
<gene>
    <name evidence="17 18" type="primary">uvrA</name>
    <name evidence="18" type="ORF">EHE19_007940</name>
</gene>
<dbReference type="FunFam" id="1.20.1580.10:FF:000002">
    <property type="entry name" value="UvrABC system protein A"/>
    <property type="match status" value="1"/>
</dbReference>
<dbReference type="InterPro" id="IPR041102">
    <property type="entry name" value="UvrA_inter"/>
</dbReference>
<dbReference type="InterPro" id="IPR027417">
    <property type="entry name" value="P-loop_NTPase"/>
</dbReference>
<dbReference type="EMBL" id="CP061336">
    <property type="protein sequence ID" value="QNU68326.1"/>
    <property type="molecule type" value="Genomic_DNA"/>
</dbReference>
<dbReference type="Pfam" id="PF17755">
    <property type="entry name" value="UvrA_DNA-bind"/>
    <property type="match status" value="1"/>
</dbReference>
<dbReference type="Gene3D" id="3.30.1490.20">
    <property type="entry name" value="ATP-grasp fold, A domain"/>
    <property type="match status" value="1"/>
</dbReference>
<keyword evidence="9 17" id="KW-0862">Zinc</keyword>
<dbReference type="RefSeq" id="WP_137696448.1">
    <property type="nucleotide sequence ID" value="NZ_CP061336.1"/>
</dbReference>
<feature type="zinc finger region" description="C4-type" evidence="17">
    <location>
        <begin position="252"/>
        <end position="279"/>
    </location>
</feature>
<comment type="subcellular location">
    <subcellularLocation>
        <location evidence="1 17">Cytoplasm</location>
    </subcellularLocation>
</comment>
<dbReference type="Gene3D" id="1.10.8.280">
    <property type="entry name" value="ABC transporter ATPase domain-like"/>
    <property type="match status" value="1"/>
</dbReference>
<dbReference type="InterPro" id="IPR003593">
    <property type="entry name" value="AAA+_ATPase"/>
</dbReference>
<dbReference type="PANTHER" id="PTHR43152:SF3">
    <property type="entry name" value="UVRABC SYSTEM PROTEIN A"/>
    <property type="match status" value="1"/>
</dbReference>
<evidence type="ECO:0000256" key="5">
    <source>
        <dbReference type="ARBA" id="ARBA00022741"/>
    </source>
</evidence>
<dbReference type="Gene3D" id="3.40.50.300">
    <property type="entry name" value="P-loop containing nucleotide triphosphate hydrolases"/>
    <property type="match status" value="2"/>
</dbReference>
<evidence type="ECO:0000256" key="15">
    <source>
        <dbReference type="ARBA" id="ARBA00039316"/>
    </source>
</evidence>
<dbReference type="GO" id="GO:0005737">
    <property type="term" value="C:cytoplasm"/>
    <property type="evidence" value="ECO:0007669"/>
    <property type="project" value="UniProtKB-SubCell"/>
</dbReference>